<evidence type="ECO:0000259" key="2">
    <source>
        <dbReference type="Pfam" id="PF02120"/>
    </source>
</evidence>
<dbReference type="InterPro" id="IPR038610">
    <property type="entry name" value="FliK-like_C_sf"/>
</dbReference>
<dbReference type="PATRIC" id="fig|1293439.3.peg.1140"/>
<name>A0A0F5QDK0_9HYPH</name>
<dbReference type="STRING" id="1293439.WH87_07835"/>
<protein>
    <recommendedName>
        <fullName evidence="2">Flagellar hook-length control protein-like C-terminal domain-containing protein</fullName>
    </recommendedName>
</protein>
<dbReference type="OrthoDB" id="7941698at2"/>
<feature type="domain" description="Flagellar hook-length control protein-like C-terminal" evidence="2">
    <location>
        <begin position="423"/>
        <end position="502"/>
    </location>
</feature>
<dbReference type="InterPro" id="IPR021136">
    <property type="entry name" value="Flagellar_hook_control-like_C"/>
</dbReference>
<sequence>MVRQRVSHAMSIPSQLPSIALATRSSALQALALQAGQMLDGKVIGPAPNGGTQVQINGQMLNLVLPNAVNVGAVLNFEVQGSGAQLRLALLLQPPTPQPAPTPQPPVTVSAGARAAIENAPLAQASQSAVSSSPTLAPQSSAPAMVPGSVAPTVTTNAGTTPPPASVYPQAAARAPVVTSTPSGLSVQRPNVAQMAAPERPAGVMTQGTAPPVSQPATPKAALAQMVQVSLPRQDSAAGLTTALSTLAGKVGLPEPVMRAVQRVLAAQVSLEGGKLDGSALQKAVLSSGLFQEAQLARGAVTLAQGDMKASLLVLRQTMASWLGHGTPVAAVANVPPPLKGAVPRARGPAVAPLDPGTTLEDLGRHVQERTEGALARVRLHQHASLPDAQAKGSGDWSLDLPVLVGQHQTMMQFQIHRDQHNGTEAEGERGWQMRFAINLPDLGEVGAQVSLRGQATGIMLWAAEPDASAALESEMDALRETLVSVGLQPGAIVVRHGEPPAPAARPSGNFVDART</sequence>
<dbReference type="EMBL" id="LANJ01000012">
    <property type="protein sequence ID" value="KKC38803.1"/>
    <property type="molecule type" value="Genomic_DNA"/>
</dbReference>
<dbReference type="AlphaFoldDB" id="A0A0F5QDK0"/>
<proteinExistence type="predicted"/>
<accession>A0A0F5QDK0</accession>
<dbReference type="Gene3D" id="3.30.750.140">
    <property type="match status" value="1"/>
</dbReference>
<reference evidence="3 4" key="1">
    <citation type="submission" date="2015-03" db="EMBL/GenBank/DDBJ databases">
        <authorList>
            <person name="Lepp D."/>
            <person name="Hassan Y.I."/>
            <person name="Li X.-Z."/>
            <person name="Zhou T."/>
        </authorList>
    </citation>
    <scope>NUCLEOTIDE SEQUENCE [LARGE SCALE GENOMIC DNA]</scope>
    <source>
        <strain evidence="3 4">E84</strain>
    </source>
</reference>
<feature type="region of interest" description="Disordered" evidence="1">
    <location>
        <begin position="122"/>
        <end position="144"/>
    </location>
</feature>
<gene>
    <name evidence="3" type="ORF">WH87_07835</name>
</gene>
<feature type="compositionally biased region" description="Low complexity" evidence="1">
    <location>
        <begin position="122"/>
        <end position="137"/>
    </location>
</feature>
<dbReference type="Proteomes" id="UP000033411">
    <property type="component" value="Unassembled WGS sequence"/>
</dbReference>
<comment type="caution">
    <text evidence="3">The sequence shown here is derived from an EMBL/GenBank/DDBJ whole genome shotgun (WGS) entry which is preliminary data.</text>
</comment>
<evidence type="ECO:0000256" key="1">
    <source>
        <dbReference type="SAM" id="MobiDB-lite"/>
    </source>
</evidence>
<organism evidence="3 4">
    <name type="scientific">Devosia epidermidihirudinis</name>
    <dbReference type="NCBI Taxonomy" id="1293439"/>
    <lineage>
        <taxon>Bacteria</taxon>
        <taxon>Pseudomonadati</taxon>
        <taxon>Pseudomonadota</taxon>
        <taxon>Alphaproteobacteria</taxon>
        <taxon>Hyphomicrobiales</taxon>
        <taxon>Devosiaceae</taxon>
        <taxon>Devosia</taxon>
    </lineage>
</organism>
<evidence type="ECO:0000313" key="4">
    <source>
        <dbReference type="Proteomes" id="UP000033411"/>
    </source>
</evidence>
<dbReference type="Pfam" id="PF02120">
    <property type="entry name" value="Flg_hook"/>
    <property type="match status" value="1"/>
</dbReference>
<keyword evidence="4" id="KW-1185">Reference proteome</keyword>
<evidence type="ECO:0000313" key="3">
    <source>
        <dbReference type="EMBL" id="KKC38803.1"/>
    </source>
</evidence>